<evidence type="ECO:0000313" key="3">
    <source>
        <dbReference type="RefSeq" id="XP_052743900.1"/>
    </source>
</evidence>
<dbReference type="InterPro" id="IPR005135">
    <property type="entry name" value="Endo/exonuclease/phosphatase"/>
</dbReference>
<dbReference type="InterPro" id="IPR036691">
    <property type="entry name" value="Endo/exonu/phosph_ase_sf"/>
</dbReference>
<reference evidence="3" key="1">
    <citation type="submission" date="2025-08" db="UniProtKB">
        <authorList>
            <consortium name="RefSeq"/>
        </authorList>
    </citation>
    <scope>IDENTIFICATION</scope>
</reference>
<evidence type="ECO:0000313" key="2">
    <source>
        <dbReference type="Proteomes" id="UP001652582"/>
    </source>
</evidence>
<dbReference type="PANTHER" id="PTHR33273:SF4">
    <property type="entry name" value="ENDONUCLEASE_EXONUCLEASE_PHOSPHATASE DOMAIN-CONTAINING PROTEIN"/>
    <property type="match status" value="1"/>
</dbReference>
<dbReference type="GeneID" id="128199244"/>
<dbReference type="CDD" id="cd09077">
    <property type="entry name" value="R1-I-EN"/>
    <property type="match status" value="1"/>
</dbReference>
<dbReference type="Gene3D" id="3.60.10.10">
    <property type="entry name" value="Endonuclease/exonuclease/phosphatase"/>
    <property type="match status" value="1"/>
</dbReference>
<gene>
    <name evidence="3" type="primary">LOC128199244</name>
</gene>
<dbReference type="SUPFAM" id="SSF56219">
    <property type="entry name" value="DNase I-like"/>
    <property type="match status" value="1"/>
</dbReference>
<sequence length="342" mass="38004">MNQTQNISVLQTNINHCAGAQDLLLQSIAQWQIDLAVACEPYFVPSQANWVGDTDDLVVVVSANSAGPSLSAVERGPGYAVARWGEYIIVGVYFSPNRPLAEFEAFLDSVSEAVRRHNVGRTLVLGDFNAKSQAWGSPATDARGRAVQVWAVHQGLNLLNRGTTYTCVREEGGSIVDLSFATPLVADRVTGWKVWDWVETLSDHNYIRFKVSAPGVTPIVPSRGSNCFPRWCLSQVDRELAREAAIVQRWSSLTFDGDTSVDTLVNRLHEDLTVVCDSSMPRARRWHRRRRNGLYMVLEEQLREVYRQAKKALQIAIRSSKEQAREELLEDSPAGVPAPGGR</sequence>
<accession>A0ABM3LXU4</accession>
<organism evidence="2 3">
    <name type="scientific">Bicyclus anynana</name>
    <name type="common">Squinting bush brown butterfly</name>
    <dbReference type="NCBI Taxonomy" id="110368"/>
    <lineage>
        <taxon>Eukaryota</taxon>
        <taxon>Metazoa</taxon>
        <taxon>Ecdysozoa</taxon>
        <taxon>Arthropoda</taxon>
        <taxon>Hexapoda</taxon>
        <taxon>Insecta</taxon>
        <taxon>Pterygota</taxon>
        <taxon>Neoptera</taxon>
        <taxon>Endopterygota</taxon>
        <taxon>Lepidoptera</taxon>
        <taxon>Glossata</taxon>
        <taxon>Ditrysia</taxon>
        <taxon>Papilionoidea</taxon>
        <taxon>Nymphalidae</taxon>
        <taxon>Satyrinae</taxon>
        <taxon>Satyrini</taxon>
        <taxon>Mycalesina</taxon>
        <taxon>Bicyclus</taxon>
    </lineage>
</organism>
<feature type="domain" description="Endonuclease/exonuclease/phosphatase" evidence="1">
    <location>
        <begin position="88"/>
        <end position="207"/>
    </location>
</feature>
<proteinExistence type="predicted"/>
<dbReference type="PANTHER" id="PTHR33273">
    <property type="entry name" value="DOMAIN-CONTAINING PROTEIN, PUTATIVE-RELATED"/>
    <property type="match status" value="1"/>
</dbReference>
<protein>
    <submittedName>
        <fullName evidence="3">Uncharacterized protein LOC128199244</fullName>
    </submittedName>
</protein>
<dbReference type="Pfam" id="PF14529">
    <property type="entry name" value="Exo_endo_phos_2"/>
    <property type="match status" value="1"/>
</dbReference>
<name>A0ABM3LXU4_BICAN</name>
<dbReference type="Proteomes" id="UP001652582">
    <property type="component" value="Chromosome 20"/>
</dbReference>
<keyword evidence="2" id="KW-1185">Reference proteome</keyword>
<evidence type="ECO:0000259" key="1">
    <source>
        <dbReference type="Pfam" id="PF14529"/>
    </source>
</evidence>
<dbReference type="RefSeq" id="XP_052743900.1">
    <property type="nucleotide sequence ID" value="XM_052887940.1"/>
</dbReference>